<comment type="caution">
    <text evidence="2">The sequence shown here is derived from an EMBL/GenBank/DDBJ whole genome shotgun (WGS) entry which is preliminary data.</text>
</comment>
<accession>A0AAD7C655</accession>
<reference evidence="2" key="1">
    <citation type="submission" date="2023-03" db="EMBL/GenBank/DDBJ databases">
        <title>Massive genome expansion in bonnet fungi (Mycena s.s.) driven by repeated elements and novel gene families across ecological guilds.</title>
        <authorList>
            <consortium name="Lawrence Berkeley National Laboratory"/>
            <person name="Harder C.B."/>
            <person name="Miyauchi S."/>
            <person name="Viragh M."/>
            <person name="Kuo A."/>
            <person name="Thoen E."/>
            <person name="Andreopoulos B."/>
            <person name="Lu D."/>
            <person name="Skrede I."/>
            <person name="Drula E."/>
            <person name="Henrissat B."/>
            <person name="Morin E."/>
            <person name="Kohler A."/>
            <person name="Barry K."/>
            <person name="LaButti K."/>
            <person name="Morin E."/>
            <person name="Salamov A."/>
            <person name="Lipzen A."/>
            <person name="Mereny Z."/>
            <person name="Hegedus B."/>
            <person name="Baldrian P."/>
            <person name="Stursova M."/>
            <person name="Weitz H."/>
            <person name="Taylor A."/>
            <person name="Grigoriev I.V."/>
            <person name="Nagy L.G."/>
            <person name="Martin F."/>
            <person name="Kauserud H."/>
        </authorList>
    </citation>
    <scope>NUCLEOTIDE SEQUENCE</scope>
    <source>
        <strain evidence="2">CBHHK067</strain>
    </source>
</reference>
<dbReference type="EMBL" id="JARKIE010000433">
    <property type="protein sequence ID" value="KAJ7640184.1"/>
    <property type="molecule type" value="Genomic_DNA"/>
</dbReference>
<proteinExistence type="predicted"/>
<name>A0AAD7C655_MYCRO</name>
<evidence type="ECO:0000256" key="1">
    <source>
        <dbReference type="SAM" id="MobiDB-lite"/>
    </source>
</evidence>
<feature type="region of interest" description="Disordered" evidence="1">
    <location>
        <begin position="73"/>
        <end position="97"/>
    </location>
</feature>
<protein>
    <submittedName>
        <fullName evidence="2">Uncharacterized protein</fullName>
    </submittedName>
</protein>
<dbReference type="Proteomes" id="UP001221757">
    <property type="component" value="Unassembled WGS sequence"/>
</dbReference>
<evidence type="ECO:0000313" key="2">
    <source>
        <dbReference type="EMBL" id="KAJ7640184.1"/>
    </source>
</evidence>
<organism evidence="2 3">
    <name type="scientific">Mycena rosella</name>
    <name type="common">Pink bonnet</name>
    <name type="synonym">Agaricus rosellus</name>
    <dbReference type="NCBI Taxonomy" id="1033263"/>
    <lineage>
        <taxon>Eukaryota</taxon>
        <taxon>Fungi</taxon>
        <taxon>Dikarya</taxon>
        <taxon>Basidiomycota</taxon>
        <taxon>Agaricomycotina</taxon>
        <taxon>Agaricomycetes</taxon>
        <taxon>Agaricomycetidae</taxon>
        <taxon>Agaricales</taxon>
        <taxon>Marasmiineae</taxon>
        <taxon>Mycenaceae</taxon>
        <taxon>Mycena</taxon>
    </lineage>
</organism>
<dbReference type="AlphaFoldDB" id="A0AAD7C655"/>
<keyword evidence="3" id="KW-1185">Reference proteome</keyword>
<sequence length="97" mass="11260">MAVQIISCSLGFIRQYIMKFLSHFPPNLLIYPQDNIPFMSHRRCEVSEGRDENKTCSECDTLNLQAEDYKKNQEFKARKGPASGQVMRITKPLPRRP</sequence>
<gene>
    <name evidence="2" type="ORF">B0H17DRAFT_1105843</name>
</gene>
<evidence type="ECO:0000313" key="3">
    <source>
        <dbReference type="Proteomes" id="UP001221757"/>
    </source>
</evidence>